<dbReference type="AlphaFoldDB" id="A0AAE1FUI8"/>
<dbReference type="Proteomes" id="UP001286313">
    <property type="component" value="Unassembled WGS sequence"/>
</dbReference>
<dbReference type="EMBL" id="JAWQEG010001394">
    <property type="protein sequence ID" value="KAK3879826.1"/>
    <property type="molecule type" value="Genomic_DNA"/>
</dbReference>
<accession>A0AAE1FUI8</accession>
<proteinExistence type="predicted"/>
<evidence type="ECO:0000313" key="8">
    <source>
        <dbReference type="EMBL" id="KAK3879826.1"/>
    </source>
</evidence>
<evidence type="ECO:0000256" key="2">
    <source>
        <dbReference type="ARBA" id="ARBA00022448"/>
    </source>
</evidence>
<dbReference type="Pfam" id="PF01490">
    <property type="entry name" value="Aa_trans"/>
    <property type="match status" value="1"/>
</dbReference>
<reference evidence="8" key="1">
    <citation type="submission" date="2023-10" db="EMBL/GenBank/DDBJ databases">
        <title>Genome assemblies of two species of porcelain crab, Petrolisthes cinctipes and Petrolisthes manimaculis (Anomura: Porcellanidae).</title>
        <authorList>
            <person name="Angst P."/>
        </authorList>
    </citation>
    <scope>NUCLEOTIDE SEQUENCE</scope>
    <source>
        <strain evidence="8">PB745_01</strain>
        <tissue evidence="8">Gill</tissue>
    </source>
</reference>
<sequence length="240" mass="26320">MTSFFLIAQMAGAGFLALPRALADVGWLGLPMMVLFCVMVAYAGTRLGSCWVMLEERWPKQYLGGSRMPYMDIAEKSLGTIGRNVALWAVDLNLFGSTAVFIILISEMVSSVLYVYTDGECPVTKCALIIIVGVCLIPFTWLGSPKDFWQASLLAVISTTTAVIVIIVQIFLSHDSLPENPPYPNPTIFSFSLGFGAILFAFGGASVFPTIQNDMADRSQFWRSVIAGFISRCYCVIWCC</sequence>
<feature type="transmembrane region" description="Helical" evidence="6">
    <location>
        <begin position="188"/>
        <end position="208"/>
    </location>
</feature>
<keyword evidence="9" id="KW-1185">Reference proteome</keyword>
<evidence type="ECO:0000313" key="9">
    <source>
        <dbReference type="Proteomes" id="UP001286313"/>
    </source>
</evidence>
<feature type="transmembrane region" description="Helical" evidence="6">
    <location>
        <begin position="33"/>
        <end position="54"/>
    </location>
</feature>
<feature type="transmembrane region" description="Helical" evidence="6">
    <location>
        <begin position="153"/>
        <end position="172"/>
    </location>
</feature>
<dbReference type="InterPro" id="IPR013057">
    <property type="entry name" value="AA_transpt_TM"/>
</dbReference>
<evidence type="ECO:0000256" key="6">
    <source>
        <dbReference type="SAM" id="Phobius"/>
    </source>
</evidence>
<keyword evidence="2" id="KW-0813">Transport</keyword>
<evidence type="ECO:0000256" key="4">
    <source>
        <dbReference type="ARBA" id="ARBA00022989"/>
    </source>
</evidence>
<feature type="transmembrane region" description="Helical" evidence="6">
    <location>
        <begin position="92"/>
        <end position="116"/>
    </location>
</feature>
<name>A0AAE1FUI8_PETCI</name>
<evidence type="ECO:0000256" key="1">
    <source>
        <dbReference type="ARBA" id="ARBA00004370"/>
    </source>
</evidence>
<evidence type="ECO:0000256" key="5">
    <source>
        <dbReference type="ARBA" id="ARBA00023136"/>
    </source>
</evidence>
<dbReference type="PANTHER" id="PTHR48017">
    <property type="entry name" value="OS05G0424000 PROTEIN-RELATED"/>
    <property type="match status" value="1"/>
</dbReference>
<protein>
    <recommendedName>
        <fullName evidence="7">Amino acid transporter transmembrane domain-containing protein</fullName>
    </recommendedName>
</protein>
<evidence type="ECO:0000259" key="7">
    <source>
        <dbReference type="Pfam" id="PF01490"/>
    </source>
</evidence>
<gene>
    <name evidence="8" type="ORF">Pcinc_015633</name>
</gene>
<comment type="subcellular location">
    <subcellularLocation>
        <location evidence="1">Membrane</location>
    </subcellularLocation>
</comment>
<keyword evidence="4 6" id="KW-1133">Transmembrane helix</keyword>
<keyword evidence="3 6" id="KW-0812">Transmembrane</keyword>
<feature type="domain" description="Amino acid transporter transmembrane" evidence="7">
    <location>
        <begin position="2"/>
        <end position="237"/>
    </location>
</feature>
<feature type="transmembrane region" description="Helical" evidence="6">
    <location>
        <begin position="122"/>
        <end position="141"/>
    </location>
</feature>
<organism evidence="8 9">
    <name type="scientific">Petrolisthes cinctipes</name>
    <name type="common">Flat porcelain crab</name>
    <dbReference type="NCBI Taxonomy" id="88211"/>
    <lineage>
        <taxon>Eukaryota</taxon>
        <taxon>Metazoa</taxon>
        <taxon>Ecdysozoa</taxon>
        <taxon>Arthropoda</taxon>
        <taxon>Crustacea</taxon>
        <taxon>Multicrustacea</taxon>
        <taxon>Malacostraca</taxon>
        <taxon>Eumalacostraca</taxon>
        <taxon>Eucarida</taxon>
        <taxon>Decapoda</taxon>
        <taxon>Pleocyemata</taxon>
        <taxon>Anomura</taxon>
        <taxon>Galatheoidea</taxon>
        <taxon>Porcellanidae</taxon>
        <taxon>Petrolisthes</taxon>
    </lineage>
</organism>
<dbReference type="GO" id="GO:0016020">
    <property type="term" value="C:membrane"/>
    <property type="evidence" value="ECO:0007669"/>
    <property type="project" value="UniProtKB-SubCell"/>
</dbReference>
<comment type="caution">
    <text evidence="8">The sequence shown here is derived from an EMBL/GenBank/DDBJ whole genome shotgun (WGS) entry which is preliminary data.</text>
</comment>
<keyword evidence="5 6" id="KW-0472">Membrane</keyword>
<evidence type="ECO:0000256" key="3">
    <source>
        <dbReference type="ARBA" id="ARBA00022692"/>
    </source>
</evidence>